<dbReference type="PROSITE" id="PS51233">
    <property type="entry name" value="VWFD"/>
    <property type="match status" value="1"/>
</dbReference>
<feature type="domain" description="VWFD" evidence="1">
    <location>
        <begin position="21"/>
        <end position="237"/>
    </location>
</feature>
<gene>
    <name evidence="2" type="ORF">CAPTEDRAFT_208767</name>
</gene>
<dbReference type="EMBL" id="AMQN01011497">
    <property type="status" value="NOT_ANNOTATED_CDS"/>
    <property type="molecule type" value="Genomic_DNA"/>
</dbReference>
<sequence length="258" mass="28858">MLSMWLFSDNYVEHLKQMATGECVCRGDPHCFAFDANRSNSDHDLHTSALCEYILSTDSCGGRSHTYDVTGVFELVKDIGSSKSFVSEVNTYLYSADRPPTFLTIKQGMIVTHKDQEIPQNFPQSIDEFIIDTVPAVFAHPKDFSKGVTEVMSITLPNGVNVQYDGIKGVKINLDALYPNTRRCGLCGNNDGVYDDRDFRMGANVNGLYCTGLLAVGERLTATVSKDLFKLLSSSCVTNRFNRLYFYIHADHESSWQL</sequence>
<dbReference type="AlphaFoldDB" id="R7TYT7"/>
<dbReference type="EMBL" id="KB308905">
    <property type="protein sequence ID" value="ELT96125.1"/>
    <property type="molecule type" value="Genomic_DNA"/>
</dbReference>
<dbReference type="EnsemblMetazoa" id="CapteT208767">
    <property type="protein sequence ID" value="CapteP208767"/>
    <property type="gene ID" value="CapteG208767"/>
</dbReference>
<evidence type="ECO:0000313" key="4">
    <source>
        <dbReference type="Proteomes" id="UP000014760"/>
    </source>
</evidence>
<evidence type="ECO:0000259" key="1">
    <source>
        <dbReference type="PROSITE" id="PS51233"/>
    </source>
</evidence>
<dbReference type="HOGENOM" id="CLU_078342_0_0_1"/>
<dbReference type="Proteomes" id="UP000014760">
    <property type="component" value="Unassembled WGS sequence"/>
</dbReference>
<reference evidence="4" key="1">
    <citation type="submission" date="2012-12" db="EMBL/GenBank/DDBJ databases">
        <authorList>
            <person name="Hellsten U."/>
            <person name="Grimwood J."/>
            <person name="Chapman J.A."/>
            <person name="Shapiro H."/>
            <person name="Aerts A."/>
            <person name="Otillar R.P."/>
            <person name="Terry A.Y."/>
            <person name="Boore J.L."/>
            <person name="Simakov O."/>
            <person name="Marletaz F."/>
            <person name="Cho S.-J."/>
            <person name="Edsinger-Gonzales E."/>
            <person name="Havlak P."/>
            <person name="Kuo D.-H."/>
            <person name="Larsson T."/>
            <person name="Lv J."/>
            <person name="Arendt D."/>
            <person name="Savage R."/>
            <person name="Osoegawa K."/>
            <person name="de Jong P."/>
            <person name="Lindberg D.R."/>
            <person name="Seaver E.C."/>
            <person name="Weisblat D.A."/>
            <person name="Putnam N.H."/>
            <person name="Grigoriev I.V."/>
            <person name="Rokhsar D.S."/>
        </authorList>
    </citation>
    <scope>NUCLEOTIDE SEQUENCE</scope>
    <source>
        <strain evidence="4">I ESC-2004</strain>
    </source>
</reference>
<accession>R7TYT7</accession>
<name>R7TYT7_CAPTE</name>
<reference evidence="3" key="3">
    <citation type="submission" date="2015-06" db="UniProtKB">
        <authorList>
            <consortium name="EnsemblMetazoa"/>
        </authorList>
    </citation>
    <scope>IDENTIFICATION</scope>
</reference>
<protein>
    <recommendedName>
        <fullName evidence="1">VWFD domain-containing protein</fullName>
    </recommendedName>
</protein>
<dbReference type="InterPro" id="IPR001846">
    <property type="entry name" value="VWF_type-D"/>
</dbReference>
<dbReference type="Pfam" id="PF00094">
    <property type="entry name" value="VWD"/>
    <property type="match status" value="1"/>
</dbReference>
<organism evidence="2">
    <name type="scientific">Capitella teleta</name>
    <name type="common">Polychaete worm</name>
    <dbReference type="NCBI Taxonomy" id="283909"/>
    <lineage>
        <taxon>Eukaryota</taxon>
        <taxon>Metazoa</taxon>
        <taxon>Spiralia</taxon>
        <taxon>Lophotrochozoa</taxon>
        <taxon>Annelida</taxon>
        <taxon>Polychaeta</taxon>
        <taxon>Sedentaria</taxon>
        <taxon>Scolecida</taxon>
        <taxon>Capitellidae</taxon>
        <taxon>Capitella</taxon>
    </lineage>
</organism>
<proteinExistence type="predicted"/>
<reference evidence="2 4" key="2">
    <citation type="journal article" date="2013" name="Nature">
        <title>Insights into bilaterian evolution from three spiralian genomes.</title>
        <authorList>
            <person name="Simakov O."/>
            <person name="Marletaz F."/>
            <person name="Cho S.J."/>
            <person name="Edsinger-Gonzales E."/>
            <person name="Havlak P."/>
            <person name="Hellsten U."/>
            <person name="Kuo D.H."/>
            <person name="Larsson T."/>
            <person name="Lv J."/>
            <person name="Arendt D."/>
            <person name="Savage R."/>
            <person name="Osoegawa K."/>
            <person name="de Jong P."/>
            <person name="Grimwood J."/>
            <person name="Chapman J.A."/>
            <person name="Shapiro H."/>
            <person name="Aerts A."/>
            <person name="Otillar R.P."/>
            <person name="Terry A.Y."/>
            <person name="Boore J.L."/>
            <person name="Grigoriev I.V."/>
            <person name="Lindberg D.R."/>
            <person name="Seaver E.C."/>
            <person name="Weisblat D.A."/>
            <person name="Putnam N.H."/>
            <person name="Rokhsar D.S."/>
        </authorList>
    </citation>
    <scope>NUCLEOTIDE SEQUENCE</scope>
    <source>
        <strain evidence="2 4">I ESC-2004</strain>
    </source>
</reference>
<evidence type="ECO:0000313" key="2">
    <source>
        <dbReference type="EMBL" id="ELT96125.1"/>
    </source>
</evidence>
<dbReference type="EMBL" id="AMQN01011496">
    <property type="status" value="NOT_ANNOTATED_CDS"/>
    <property type="molecule type" value="Genomic_DNA"/>
</dbReference>
<evidence type="ECO:0000313" key="3">
    <source>
        <dbReference type="EnsemblMetazoa" id="CapteP208767"/>
    </source>
</evidence>
<keyword evidence="4" id="KW-1185">Reference proteome</keyword>